<evidence type="ECO:0000256" key="6">
    <source>
        <dbReference type="ARBA" id="ARBA00023136"/>
    </source>
</evidence>
<feature type="transmembrane region" description="Helical" evidence="9">
    <location>
        <begin position="575"/>
        <end position="598"/>
    </location>
</feature>
<dbReference type="GO" id="GO:0005794">
    <property type="term" value="C:Golgi apparatus"/>
    <property type="evidence" value="ECO:0007669"/>
    <property type="project" value="TreeGrafter"/>
</dbReference>
<evidence type="ECO:0000256" key="4">
    <source>
        <dbReference type="ARBA" id="ARBA00022989"/>
    </source>
</evidence>
<dbReference type="InterPro" id="IPR046342">
    <property type="entry name" value="CBS_dom_sf"/>
</dbReference>
<keyword evidence="2" id="KW-0813">Transport</keyword>
<feature type="transmembrane region" description="Helical" evidence="9">
    <location>
        <begin position="165"/>
        <end position="194"/>
    </location>
</feature>
<feature type="compositionally biased region" description="Basic residues" evidence="8">
    <location>
        <begin position="36"/>
        <end position="46"/>
    </location>
</feature>
<feature type="transmembrane region" description="Helical" evidence="9">
    <location>
        <begin position="521"/>
        <end position="539"/>
    </location>
</feature>
<evidence type="ECO:0000313" key="10">
    <source>
        <dbReference type="EMBL" id="GAP86558.2"/>
    </source>
</evidence>
<accession>A0A1W2TEU5</accession>
<feature type="transmembrane region" description="Helical" evidence="9">
    <location>
        <begin position="405"/>
        <end position="429"/>
    </location>
</feature>
<keyword evidence="3 9" id="KW-0812">Transmembrane</keyword>
<dbReference type="Gene3D" id="1.10.3080.10">
    <property type="entry name" value="Clc chloride channel"/>
    <property type="match status" value="1"/>
</dbReference>
<feature type="compositionally biased region" description="Polar residues" evidence="8">
    <location>
        <begin position="73"/>
        <end position="91"/>
    </location>
</feature>
<keyword evidence="7" id="KW-0868">Chloride</keyword>
<keyword evidence="11" id="KW-1185">Reference proteome</keyword>
<evidence type="ECO:0000313" key="11">
    <source>
        <dbReference type="Proteomes" id="UP000054516"/>
    </source>
</evidence>
<keyword evidence="5" id="KW-0406">Ion transport</keyword>
<keyword evidence="4 9" id="KW-1133">Transmembrane helix</keyword>
<feature type="transmembrane region" description="Helical" evidence="9">
    <location>
        <begin position="250"/>
        <end position="271"/>
    </location>
</feature>
<evidence type="ECO:0000256" key="3">
    <source>
        <dbReference type="ARBA" id="ARBA00022692"/>
    </source>
</evidence>
<dbReference type="InterPro" id="IPR014743">
    <property type="entry name" value="Cl-channel_core"/>
</dbReference>
<feature type="transmembrane region" description="Helical" evidence="9">
    <location>
        <begin position="354"/>
        <end position="372"/>
    </location>
</feature>
<dbReference type="InterPro" id="IPR001807">
    <property type="entry name" value="ClC"/>
</dbReference>
<proteinExistence type="predicted"/>
<protein>
    <submittedName>
        <fullName evidence="10">Putative chloride channel protein 3</fullName>
    </submittedName>
</protein>
<evidence type="ECO:0000256" key="5">
    <source>
        <dbReference type="ARBA" id="ARBA00023065"/>
    </source>
</evidence>
<keyword evidence="6 9" id="KW-0472">Membrane</keyword>
<feature type="compositionally biased region" description="Basic residues" evidence="8">
    <location>
        <begin position="97"/>
        <end position="107"/>
    </location>
</feature>
<dbReference type="GO" id="GO:0005769">
    <property type="term" value="C:early endosome"/>
    <property type="evidence" value="ECO:0007669"/>
    <property type="project" value="TreeGrafter"/>
</dbReference>
<feature type="transmembrane region" description="Helical" evidence="9">
    <location>
        <begin position="441"/>
        <end position="459"/>
    </location>
</feature>
<dbReference type="EMBL" id="DF977464">
    <property type="protein sequence ID" value="GAP86558.2"/>
    <property type="molecule type" value="Genomic_DNA"/>
</dbReference>
<evidence type="ECO:0000256" key="2">
    <source>
        <dbReference type="ARBA" id="ARBA00022448"/>
    </source>
</evidence>
<dbReference type="PANTHER" id="PTHR45711:SF3">
    <property type="entry name" value="CLC CHANNEL"/>
    <property type="match status" value="1"/>
</dbReference>
<reference evidence="10" key="1">
    <citation type="submission" date="2016-03" db="EMBL/GenBank/DDBJ databases">
        <title>Draft genome sequence of Rosellinia necatrix.</title>
        <authorList>
            <person name="Kanematsu S."/>
        </authorList>
    </citation>
    <scope>NUCLEOTIDE SEQUENCE [LARGE SCALE GENOMIC DNA]</scope>
    <source>
        <strain evidence="10">W97</strain>
    </source>
</reference>
<name>A0A1W2TEU5_ROSNE</name>
<feature type="transmembrane region" description="Helical" evidence="9">
    <location>
        <begin position="605"/>
        <end position="628"/>
    </location>
</feature>
<feature type="region of interest" description="Disordered" evidence="8">
    <location>
        <begin position="297"/>
        <end position="318"/>
    </location>
</feature>
<dbReference type="Pfam" id="PF00654">
    <property type="entry name" value="Voltage_CLC"/>
    <property type="match status" value="1"/>
</dbReference>
<dbReference type="OMA" id="TDWVHDT"/>
<dbReference type="FunFam" id="1.10.3080.10:FF:000013">
    <property type="entry name" value="Voltage-gated chloride channel (ClcA)"/>
    <property type="match status" value="1"/>
</dbReference>
<comment type="subcellular location">
    <subcellularLocation>
        <location evidence="1">Membrane</location>
        <topology evidence="1">Multi-pass membrane protein</topology>
    </subcellularLocation>
</comment>
<sequence>MADSRAAAADEADPPIPPISPIKDSGSPAQLSSPNTRRKHQRRARHNSMSDPPDETTSLLRPSRSRIRIHNNPVDTPSRPSYLSRNHTYQDTSYHGSTRHHSRHGSWSHRLVQALTDRQESMAESKSSAPADERIWYDQFTCTDWVHDGIADAYRMKQLRSRKDWWGRLAVLFDGAQGWILSAVVGVLVAVLAYCVDVAETTIFDYKDGYCVRAWYLREKRCCPHGPCTDWRSWSEVLGGHPFGAKWTEFAVYLVAVIALSVLSCFLTLTTKTTVPSAYRMSTLDENLAAEHSQLPIDADNEDGSGSVSPTQTRRDAQLPPPMVYYSAAGSGVAEVRVILSGFVLHGFLGLKTLVIKSISLIISVASGLSLGKEGPYVHIATCIGNICCRMFNKYDRNDAKRREVLSAAAAAGVVVAFGAPIGGVLFCLEEVAYFFPAKTLFRTFFCCIVAALSLKFLNPYGTHKIVLFEVRYKIDWEWFELAGFILVGILGGAAGALFIKMSRRWALSFRKISVIKTYPVIEVFLVALVTGLLGYWNTLTKLPVAKLLLNLAAPCEDDQKDEELGLCVSSIDEIPGVIAMLLAAFVVKGFLTTITFGIKVPAGIYVPSMVVGGLMGRIVGHLVQWIVLRFPHWKIWGSCPLLQESSCVQPGVYALIAAGSTMCGVTRLSVTLAVILFELTGSLDYVLPFSLAILVAKWTADALEPLSIYDLLTMMNSYPYLDNKHKPLFTGELADIVPRVRRERVIDITNSPLVSAVSLRAKLDVLHRAGELDGGLPILRDGVLVGLIPAPDLEYALDSLEDEGSSYCLMANIPRIDDEDDDDSPDPTDFTRYIDPAPVALDIKSSLELVHECFAKLGLRYICVLKDGRYAGMTHKKRFVKYVRELEEDEHKS</sequence>
<dbReference type="GO" id="GO:0005247">
    <property type="term" value="F:voltage-gated chloride channel activity"/>
    <property type="evidence" value="ECO:0007669"/>
    <property type="project" value="TreeGrafter"/>
</dbReference>
<feature type="region of interest" description="Disordered" evidence="8">
    <location>
        <begin position="1"/>
        <end position="107"/>
    </location>
</feature>
<feature type="transmembrane region" description="Helical" evidence="9">
    <location>
        <begin position="479"/>
        <end position="500"/>
    </location>
</feature>
<dbReference type="OrthoDB" id="44789at2759"/>
<dbReference type="SUPFAM" id="SSF81340">
    <property type="entry name" value="Clc chloride channel"/>
    <property type="match status" value="1"/>
</dbReference>
<evidence type="ECO:0000256" key="7">
    <source>
        <dbReference type="ARBA" id="ARBA00023214"/>
    </source>
</evidence>
<dbReference type="GO" id="GO:0005886">
    <property type="term" value="C:plasma membrane"/>
    <property type="evidence" value="ECO:0007669"/>
    <property type="project" value="TreeGrafter"/>
</dbReference>
<organism evidence="10">
    <name type="scientific">Rosellinia necatrix</name>
    <name type="common">White root-rot fungus</name>
    <dbReference type="NCBI Taxonomy" id="77044"/>
    <lineage>
        <taxon>Eukaryota</taxon>
        <taxon>Fungi</taxon>
        <taxon>Dikarya</taxon>
        <taxon>Ascomycota</taxon>
        <taxon>Pezizomycotina</taxon>
        <taxon>Sordariomycetes</taxon>
        <taxon>Xylariomycetidae</taxon>
        <taxon>Xylariales</taxon>
        <taxon>Xylariaceae</taxon>
        <taxon>Rosellinia</taxon>
    </lineage>
</organism>
<dbReference type="SUPFAM" id="SSF54631">
    <property type="entry name" value="CBS-domain pair"/>
    <property type="match status" value="1"/>
</dbReference>
<dbReference type="Proteomes" id="UP000054516">
    <property type="component" value="Unassembled WGS sequence"/>
</dbReference>
<dbReference type="CDD" id="cd03684">
    <property type="entry name" value="ClC_3_like"/>
    <property type="match status" value="1"/>
</dbReference>
<evidence type="ECO:0000256" key="9">
    <source>
        <dbReference type="SAM" id="Phobius"/>
    </source>
</evidence>
<evidence type="ECO:0000256" key="8">
    <source>
        <dbReference type="SAM" id="MobiDB-lite"/>
    </source>
</evidence>
<gene>
    <name evidence="10" type="ORF">SAMD00023353_1900140</name>
</gene>
<dbReference type="PRINTS" id="PR00762">
    <property type="entry name" value="CLCHANNEL"/>
</dbReference>
<dbReference type="PANTHER" id="PTHR45711">
    <property type="entry name" value="CHLORIDE CHANNEL PROTEIN"/>
    <property type="match status" value="1"/>
</dbReference>
<dbReference type="AlphaFoldDB" id="A0A1W2TEU5"/>
<evidence type="ECO:0000256" key="1">
    <source>
        <dbReference type="ARBA" id="ARBA00004141"/>
    </source>
</evidence>